<dbReference type="EMBL" id="WNDS01000001">
    <property type="protein sequence ID" value="KAF1017102.1"/>
    <property type="molecule type" value="Genomic_DNA"/>
</dbReference>
<feature type="domain" description="HTH lysR-type" evidence="5">
    <location>
        <begin position="4"/>
        <end position="61"/>
    </location>
</feature>
<dbReference type="InterPro" id="IPR036388">
    <property type="entry name" value="WH-like_DNA-bd_sf"/>
</dbReference>
<dbReference type="GO" id="GO:0043565">
    <property type="term" value="F:sequence-specific DNA binding"/>
    <property type="evidence" value="ECO:0007669"/>
    <property type="project" value="TreeGrafter"/>
</dbReference>
<dbReference type="PANTHER" id="PTHR30537:SF5">
    <property type="entry name" value="HTH-TYPE TRANSCRIPTIONAL ACTIVATOR TTDR-RELATED"/>
    <property type="match status" value="1"/>
</dbReference>
<dbReference type="InterPro" id="IPR000847">
    <property type="entry name" value="LysR_HTH_N"/>
</dbReference>
<dbReference type="InterPro" id="IPR058163">
    <property type="entry name" value="LysR-type_TF_proteobact-type"/>
</dbReference>
<dbReference type="SUPFAM" id="SSF53850">
    <property type="entry name" value="Periplasmic binding protein-like II"/>
    <property type="match status" value="1"/>
</dbReference>
<organism evidence="6 7">
    <name type="scientific">Stenotrophomonas maltophilia</name>
    <name type="common">Pseudomonas maltophilia</name>
    <name type="synonym">Xanthomonas maltophilia</name>
    <dbReference type="NCBI Taxonomy" id="40324"/>
    <lineage>
        <taxon>Bacteria</taxon>
        <taxon>Pseudomonadati</taxon>
        <taxon>Pseudomonadota</taxon>
        <taxon>Gammaproteobacteria</taxon>
        <taxon>Lysobacterales</taxon>
        <taxon>Lysobacteraceae</taxon>
        <taxon>Stenotrophomonas</taxon>
        <taxon>Stenotrophomonas maltophilia group</taxon>
    </lineage>
</organism>
<dbReference type="InterPro" id="IPR036390">
    <property type="entry name" value="WH_DNA-bd_sf"/>
</dbReference>
<dbReference type="PROSITE" id="PS50931">
    <property type="entry name" value="HTH_LYSR"/>
    <property type="match status" value="1"/>
</dbReference>
<protein>
    <submittedName>
        <fullName evidence="6">HTH-type transcriptional regulator DmlR</fullName>
    </submittedName>
</protein>
<sequence length="203" mass="22241">MSRLNLDEMGVFVAVADSGSFVGDGRSLGLTRSAAGKAITRLETHLGVRLFHRTTRTLSLTDDGQLFYQHCVQIFSQLEDAEGSVGQRTGLPRGTLRLSLPEALGRLRVLPLLADYQQRWPQVQIEAAFSDRVVDLIEEGFDLAVRIGRPAADSSLVSRTVAHHRAVVCAAPRYLQARGTPGTPEALLDHDALVFSSRLQRQP</sequence>
<dbReference type="GO" id="GO:0006351">
    <property type="term" value="P:DNA-templated transcription"/>
    <property type="evidence" value="ECO:0007669"/>
    <property type="project" value="TreeGrafter"/>
</dbReference>
<dbReference type="InterPro" id="IPR005119">
    <property type="entry name" value="LysR_subst-bd"/>
</dbReference>
<comment type="caution">
    <text evidence="6">The sequence shown here is derived from an EMBL/GenBank/DDBJ whole genome shotgun (WGS) entry which is preliminary data.</text>
</comment>
<gene>
    <name evidence="6" type="primary">dmlR_5</name>
    <name evidence="6" type="ORF">GAK31_00361</name>
</gene>
<dbReference type="GO" id="GO:0003700">
    <property type="term" value="F:DNA-binding transcription factor activity"/>
    <property type="evidence" value="ECO:0007669"/>
    <property type="project" value="InterPro"/>
</dbReference>
<accession>A0A7V8FJD0</accession>
<keyword evidence="3" id="KW-0238">DNA-binding</keyword>
<dbReference type="Pfam" id="PF03466">
    <property type="entry name" value="LysR_substrate"/>
    <property type="match status" value="1"/>
</dbReference>
<evidence type="ECO:0000259" key="5">
    <source>
        <dbReference type="PROSITE" id="PS50931"/>
    </source>
</evidence>
<reference evidence="7" key="1">
    <citation type="journal article" date="2020" name="MBio">
        <title>Horizontal gene transfer to a defensive symbiont with a reduced genome amongst a multipartite beetle microbiome.</title>
        <authorList>
            <person name="Waterworth S.C."/>
            <person name="Florez L.V."/>
            <person name="Rees E.R."/>
            <person name="Hertweck C."/>
            <person name="Kaltenpoth M."/>
            <person name="Kwan J.C."/>
        </authorList>
    </citation>
    <scope>NUCLEOTIDE SEQUENCE [LARGE SCALE GENOMIC DNA]</scope>
</reference>
<evidence type="ECO:0000256" key="1">
    <source>
        <dbReference type="ARBA" id="ARBA00009437"/>
    </source>
</evidence>
<evidence type="ECO:0000256" key="4">
    <source>
        <dbReference type="ARBA" id="ARBA00023163"/>
    </source>
</evidence>
<dbReference type="SUPFAM" id="SSF46785">
    <property type="entry name" value="Winged helix' DNA-binding domain"/>
    <property type="match status" value="1"/>
</dbReference>
<keyword evidence="2" id="KW-0805">Transcription regulation</keyword>
<evidence type="ECO:0000313" key="7">
    <source>
        <dbReference type="Proteomes" id="UP000487117"/>
    </source>
</evidence>
<name>A0A7V8FJD0_STEMA</name>
<dbReference type="Pfam" id="PF00126">
    <property type="entry name" value="HTH_1"/>
    <property type="match status" value="1"/>
</dbReference>
<dbReference type="FunFam" id="1.10.10.10:FF:000001">
    <property type="entry name" value="LysR family transcriptional regulator"/>
    <property type="match status" value="1"/>
</dbReference>
<dbReference type="Gene3D" id="1.10.10.10">
    <property type="entry name" value="Winged helix-like DNA-binding domain superfamily/Winged helix DNA-binding domain"/>
    <property type="match status" value="1"/>
</dbReference>
<dbReference type="Gene3D" id="3.40.190.290">
    <property type="match status" value="1"/>
</dbReference>
<dbReference type="CDD" id="cd08422">
    <property type="entry name" value="PBP2_CrgA_like"/>
    <property type="match status" value="1"/>
</dbReference>
<dbReference type="AlphaFoldDB" id="A0A7V8FJD0"/>
<evidence type="ECO:0000313" key="6">
    <source>
        <dbReference type="EMBL" id="KAF1017102.1"/>
    </source>
</evidence>
<comment type="similarity">
    <text evidence="1">Belongs to the LysR transcriptional regulatory family.</text>
</comment>
<dbReference type="PANTHER" id="PTHR30537">
    <property type="entry name" value="HTH-TYPE TRANSCRIPTIONAL REGULATOR"/>
    <property type="match status" value="1"/>
</dbReference>
<evidence type="ECO:0000256" key="3">
    <source>
        <dbReference type="ARBA" id="ARBA00023125"/>
    </source>
</evidence>
<keyword evidence="4" id="KW-0804">Transcription</keyword>
<evidence type="ECO:0000256" key="2">
    <source>
        <dbReference type="ARBA" id="ARBA00023015"/>
    </source>
</evidence>
<dbReference type="Proteomes" id="UP000487117">
    <property type="component" value="Unassembled WGS sequence"/>
</dbReference>
<proteinExistence type="inferred from homology"/>